<dbReference type="Pfam" id="PF04383">
    <property type="entry name" value="KilA-N"/>
    <property type="match status" value="1"/>
</dbReference>
<organism evidence="2 3">
    <name type="scientific">Turkeypox virus</name>
    <dbReference type="NCBI Taxonomy" id="336486"/>
    <lineage>
        <taxon>Viruses</taxon>
        <taxon>Varidnaviria</taxon>
        <taxon>Bamfordvirae</taxon>
        <taxon>Nucleocytoviricota</taxon>
        <taxon>Pokkesviricetes</taxon>
        <taxon>Chitovirales</taxon>
        <taxon>Poxviridae</taxon>
        <taxon>Chordopoxvirinae</taxon>
        <taxon>Avipoxvirus</taxon>
        <taxon>Avipoxvirus turkeypox</taxon>
    </lineage>
</organism>
<proteinExistence type="predicted"/>
<reference evidence="2 3" key="1">
    <citation type="journal article" date="2015" name="Infect. Genet. Evol.">
        <title>Unique genomic organization of a novel Avipoxvirus detected in turkey (Meleagris gallopavo).</title>
        <authorList>
            <person name="Banyai K."/>
            <person name="Palya V."/>
            <person name="Denes B."/>
            <person name="Glavits R."/>
            <person name="Ivanics E."/>
            <person name="Horvath B."/>
            <person name="Farkas S.L."/>
            <person name="Marton S."/>
            <person name="Balint A."/>
            <person name="Gyuranecz M."/>
            <person name="Erdelyi K."/>
            <person name="Dan A."/>
        </authorList>
    </citation>
    <scope>NUCLEOTIDE SEQUENCE [LARGE SCALE GENOMIC DNA]</scope>
    <source>
        <strain evidence="2 3">TKPV-HU1124/2011</strain>
    </source>
</reference>
<evidence type="ECO:0000313" key="3">
    <source>
        <dbReference type="Proteomes" id="UP000142477"/>
    </source>
</evidence>
<dbReference type="Proteomes" id="UP000142477">
    <property type="component" value="Segment"/>
</dbReference>
<dbReference type="PROSITE" id="PS51301">
    <property type="entry name" value="KILA_N"/>
    <property type="match status" value="1"/>
</dbReference>
<accession>A0A0M3ZPN4</accession>
<name>A0A0M3ZPN4_9POXV</name>
<dbReference type="RefSeq" id="YP_009177136.1">
    <property type="nucleotide sequence ID" value="NC_028238.1"/>
</dbReference>
<dbReference type="KEGG" id="vg:26122805"/>
<dbReference type="GeneID" id="26122805"/>
<feature type="domain" description="KilA-N" evidence="1">
    <location>
        <begin position="12"/>
        <end position="124"/>
    </location>
</feature>
<dbReference type="InterPro" id="IPR018004">
    <property type="entry name" value="KilA/APSES_HTH"/>
</dbReference>
<dbReference type="OrthoDB" id="23191at10239"/>
<evidence type="ECO:0000259" key="1">
    <source>
        <dbReference type="PROSITE" id="PS51301"/>
    </source>
</evidence>
<keyword evidence="3" id="KW-1185">Reference proteome</keyword>
<dbReference type="InterPro" id="IPR017880">
    <property type="entry name" value="KilA_N"/>
</dbReference>
<dbReference type="EMBL" id="KP728110">
    <property type="protein sequence ID" value="ALA62489.1"/>
    <property type="molecule type" value="Genomic_DNA"/>
</dbReference>
<evidence type="ECO:0000313" key="2">
    <source>
        <dbReference type="EMBL" id="ALA62489.1"/>
    </source>
</evidence>
<sequence length="244" mass="28914">MTNIITCYEDDSYSYITYGYIILIIMKDNNYVNATRICNHKHKRFEDWLKLKESKRLICEVARVNKKWKSIKSDKLIIEVNNKGNKKYKYDISGNYVHQDLLYNITNWISPSYAVVINKLINCYMYNDYEIRIKDLEDDIIEIVKSIDIITNDYYKEITDIVAIINEFVKKQVTILSCSSEQPVKKYDDGLKYLKHEIEEIKSIINYIYNTLKIISAAIAPFKQPNNICTYNIEEDIDRGIFFI</sequence>
<protein>
    <submittedName>
        <fullName evidence="2">N1R/p28 family protein</fullName>
    </submittedName>
</protein>